<keyword evidence="2" id="KW-1185">Reference proteome</keyword>
<dbReference type="EMBL" id="KM370384">
    <property type="protein sequence ID" value="AIM51250.1"/>
    <property type="molecule type" value="Genomic_DNA"/>
</dbReference>
<gene>
    <name evidence="1" type="ORF">phD2B_0024</name>
</gene>
<reference evidence="1 2" key="1">
    <citation type="submission" date="2014-10" db="EMBL/GenBank/DDBJ databases">
        <title>Complete Genome of Lelliottia podophage phD2B.</title>
        <authorList>
            <person name="Nowicki G."/>
            <person name="Barylski J."/>
            <person name="Kujawa N."/>
            <person name="Gozdzicka-Jozefiak A."/>
        </authorList>
    </citation>
    <scope>NUCLEOTIDE SEQUENCE [LARGE SCALE GENOMIC DNA]</scope>
</reference>
<dbReference type="Proteomes" id="UP000029353">
    <property type="component" value="Segment"/>
</dbReference>
<dbReference type="RefSeq" id="YP_009102770.1">
    <property type="nucleotide sequence ID" value="NC_025450.1"/>
</dbReference>
<dbReference type="OrthoDB" id="10863at10239"/>
<organism evidence="1 2">
    <name type="scientific">Lelliottia phage phD2B</name>
    <dbReference type="NCBI Taxonomy" id="1542498"/>
    <lineage>
        <taxon>Viruses</taxon>
        <taxon>Duplodnaviria</taxon>
        <taxon>Heunggongvirae</taxon>
        <taxon>Uroviricota</taxon>
        <taxon>Caudoviricetes</taxon>
        <taxon>Autographivirales</taxon>
        <taxon>Autosignataviridae</taxon>
        <taxon>Molineuxvirinae</taxon>
        <taxon>Tuodvirus</taxon>
        <taxon>Tuodvirus phD2B</taxon>
    </lineage>
</organism>
<evidence type="ECO:0000313" key="1">
    <source>
        <dbReference type="EMBL" id="AIM51250.1"/>
    </source>
</evidence>
<dbReference type="KEGG" id="vg:22111953"/>
<protein>
    <submittedName>
        <fullName evidence="1">Uncharacterized protein</fullName>
    </submittedName>
</protein>
<accession>A0A088FT62</accession>
<proteinExistence type="predicted"/>
<dbReference type="GeneID" id="22111953"/>
<dbReference type="InterPro" id="IPR021739">
    <property type="entry name" value="SaV-like"/>
</dbReference>
<dbReference type="Pfam" id="PF11753">
    <property type="entry name" value="DUF3310"/>
    <property type="match status" value="1"/>
</dbReference>
<sequence>MHNHFPECKIWNGGGPCTCKPESNTLDKQDVVKNPSHYQFFPELEAIEIIAMSMTLEGFRGYCLGNRLKYRLRAGKKDDPKQELDKSDFYIELFNKNKHLCRPPIGARW</sequence>
<evidence type="ECO:0000313" key="2">
    <source>
        <dbReference type="Proteomes" id="UP000029353"/>
    </source>
</evidence>
<name>A0A088FT62_9CAUD</name>